<proteinExistence type="predicted"/>
<evidence type="ECO:0000313" key="2">
    <source>
        <dbReference type="EMBL" id="GMF66688.1"/>
    </source>
</evidence>
<feature type="region of interest" description="Disordered" evidence="1">
    <location>
        <begin position="24"/>
        <end position="73"/>
    </location>
</feature>
<reference evidence="2" key="1">
    <citation type="submission" date="2023-04" db="EMBL/GenBank/DDBJ databases">
        <title>Phytophthora fragariaefolia NBRC 109709.</title>
        <authorList>
            <person name="Ichikawa N."/>
            <person name="Sato H."/>
            <person name="Tonouchi N."/>
        </authorList>
    </citation>
    <scope>NUCLEOTIDE SEQUENCE</scope>
    <source>
        <strain evidence="2">NBRC 109709</strain>
    </source>
</reference>
<protein>
    <submittedName>
        <fullName evidence="2">Unnamed protein product</fullName>
    </submittedName>
</protein>
<dbReference type="OrthoDB" id="5586at2759"/>
<gene>
    <name evidence="2" type="ORF">Pfra01_002826200</name>
</gene>
<feature type="compositionally biased region" description="Low complexity" evidence="1">
    <location>
        <begin position="54"/>
        <end position="66"/>
    </location>
</feature>
<keyword evidence="3" id="KW-1185">Reference proteome</keyword>
<evidence type="ECO:0000256" key="1">
    <source>
        <dbReference type="SAM" id="MobiDB-lite"/>
    </source>
</evidence>
<comment type="caution">
    <text evidence="2">The sequence shown here is derived from an EMBL/GenBank/DDBJ whole genome shotgun (WGS) entry which is preliminary data.</text>
</comment>
<evidence type="ECO:0000313" key="3">
    <source>
        <dbReference type="Proteomes" id="UP001165121"/>
    </source>
</evidence>
<accession>A0A9W6YG06</accession>
<dbReference type="Proteomes" id="UP001165121">
    <property type="component" value="Unassembled WGS sequence"/>
</dbReference>
<dbReference type="EMBL" id="BSXT01008729">
    <property type="protein sequence ID" value="GMF66688.1"/>
    <property type="molecule type" value="Genomic_DNA"/>
</dbReference>
<sequence length="73" mass="8164">MIVSTSNRDWDRYARAEYARLAMEEESRDEDTAMDIDTMDGWYVSDEQEEDASEGSSASADGASEGRTVEAPF</sequence>
<dbReference type="AlphaFoldDB" id="A0A9W6YG06"/>
<feature type="compositionally biased region" description="Acidic residues" evidence="1">
    <location>
        <begin position="26"/>
        <end position="38"/>
    </location>
</feature>
<name>A0A9W6YG06_9STRA</name>
<organism evidence="2 3">
    <name type="scientific">Phytophthora fragariaefolia</name>
    <dbReference type="NCBI Taxonomy" id="1490495"/>
    <lineage>
        <taxon>Eukaryota</taxon>
        <taxon>Sar</taxon>
        <taxon>Stramenopiles</taxon>
        <taxon>Oomycota</taxon>
        <taxon>Peronosporomycetes</taxon>
        <taxon>Peronosporales</taxon>
        <taxon>Peronosporaceae</taxon>
        <taxon>Phytophthora</taxon>
    </lineage>
</organism>